<feature type="transmembrane region" description="Helical" evidence="5">
    <location>
        <begin position="40"/>
        <end position="61"/>
    </location>
</feature>
<keyword evidence="5" id="KW-1133">Transmembrane helix</keyword>
<dbReference type="GO" id="GO:0036064">
    <property type="term" value="C:ciliary basal body"/>
    <property type="evidence" value="ECO:0007669"/>
    <property type="project" value="TreeGrafter"/>
</dbReference>
<evidence type="ECO:0000313" key="6">
    <source>
        <dbReference type="EMBL" id="CAB9497136.1"/>
    </source>
</evidence>
<keyword evidence="1" id="KW-0436">Ligase</keyword>
<evidence type="ECO:0000256" key="5">
    <source>
        <dbReference type="SAM" id="Phobius"/>
    </source>
</evidence>
<dbReference type="OrthoDB" id="41815at2759"/>
<gene>
    <name evidence="6" type="ORF">SEMRO_15_G010900.1</name>
</gene>
<evidence type="ECO:0000256" key="2">
    <source>
        <dbReference type="ARBA" id="ARBA00022741"/>
    </source>
</evidence>
<name>A0A9N8D8G4_9STRA</name>
<keyword evidence="5" id="KW-0472">Membrane</keyword>
<dbReference type="GO" id="GO:0015631">
    <property type="term" value="F:tubulin binding"/>
    <property type="evidence" value="ECO:0007669"/>
    <property type="project" value="TreeGrafter"/>
</dbReference>
<dbReference type="Gene3D" id="3.30.470.20">
    <property type="entry name" value="ATP-grasp fold, B domain"/>
    <property type="match status" value="1"/>
</dbReference>
<evidence type="ECO:0000313" key="7">
    <source>
        <dbReference type="Proteomes" id="UP001153069"/>
    </source>
</evidence>
<feature type="region of interest" description="Disordered" evidence="4">
    <location>
        <begin position="518"/>
        <end position="540"/>
    </location>
</feature>
<evidence type="ECO:0000256" key="3">
    <source>
        <dbReference type="ARBA" id="ARBA00022840"/>
    </source>
</evidence>
<dbReference type="GO" id="GO:0070740">
    <property type="term" value="F:tubulin-glutamic acid ligase activity"/>
    <property type="evidence" value="ECO:0007669"/>
    <property type="project" value="TreeGrafter"/>
</dbReference>
<accession>A0A9N8D8G4</accession>
<dbReference type="PANTHER" id="PTHR12241">
    <property type="entry name" value="TUBULIN POLYGLUTAMYLASE"/>
    <property type="match status" value="1"/>
</dbReference>
<dbReference type="GO" id="GO:0005524">
    <property type="term" value="F:ATP binding"/>
    <property type="evidence" value="ECO:0007669"/>
    <property type="project" value="UniProtKB-KW"/>
</dbReference>
<keyword evidence="3" id="KW-0067">ATP-binding</keyword>
<keyword evidence="5" id="KW-0812">Transmembrane</keyword>
<reference evidence="6" key="1">
    <citation type="submission" date="2020-06" db="EMBL/GenBank/DDBJ databases">
        <authorList>
            <consortium name="Plant Systems Biology data submission"/>
        </authorList>
    </citation>
    <scope>NUCLEOTIDE SEQUENCE</scope>
    <source>
        <strain evidence="6">D6</strain>
    </source>
</reference>
<organism evidence="6 7">
    <name type="scientific">Seminavis robusta</name>
    <dbReference type="NCBI Taxonomy" id="568900"/>
    <lineage>
        <taxon>Eukaryota</taxon>
        <taxon>Sar</taxon>
        <taxon>Stramenopiles</taxon>
        <taxon>Ochrophyta</taxon>
        <taxon>Bacillariophyta</taxon>
        <taxon>Bacillariophyceae</taxon>
        <taxon>Bacillariophycidae</taxon>
        <taxon>Naviculales</taxon>
        <taxon>Naviculaceae</taxon>
        <taxon>Seminavis</taxon>
    </lineage>
</organism>
<dbReference type="SUPFAM" id="SSF56059">
    <property type="entry name" value="Glutathione synthetase ATP-binding domain-like"/>
    <property type="match status" value="1"/>
</dbReference>
<keyword evidence="2" id="KW-0547">Nucleotide-binding</keyword>
<dbReference type="Pfam" id="PF03133">
    <property type="entry name" value="TTL"/>
    <property type="match status" value="1"/>
</dbReference>
<feature type="compositionally biased region" description="Polar residues" evidence="4">
    <location>
        <begin position="528"/>
        <end position="540"/>
    </location>
</feature>
<evidence type="ECO:0000256" key="4">
    <source>
        <dbReference type="SAM" id="MobiDB-lite"/>
    </source>
</evidence>
<dbReference type="AlphaFoldDB" id="A0A9N8D8G4"/>
<dbReference type="EMBL" id="CAICTM010000015">
    <property type="protein sequence ID" value="CAB9497136.1"/>
    <property type="molecule type" value="Genomic_DNA"/>
</dbReference>
<dbReference type="GO" id="GO:0000226">
    <property type="term" value="P:microtubule cytoskeleton organization"/>
    <property type="evidence" value="ECO:0007669"/>
    <property type="project" value="TreeGrafter"/>
</dbReference>
<proteinExistence type="predicted"/>
<comment type="caution">
    <text evidence="6">The sequence shown here is derived from an EMBL/GenBank/DDBJ whole genome shotgun (WGS) entry which is preliminary data.</text>
</comment>
<evidence type="ECO:0000256" key="1">
    <source>
        <dbReference type="ARBA" id="ARBA00022598"/>
    </source>
</evidence>
<keyword evidence="7" id="KW-1185">Reference proteome</keyword>
<dbReference type="PROSITE" id="PS51221">
    <property type="entry name" value="TTL"/>
    <property type="match status" value="1"/>
</dbReference>
<protein>
    <submittedName>
        <fullName evidence="6">Polyglycylase TTLL10</fullName>
    </submittedName>
</protein>
<sequence length="540" mass="62630">MRLRSNAVEKKWDEHCCNLPSTIPTDVEDRQNRRSYRFVALLRCATVPSVLVLAGVLVFVLSPSTTTSSMSLRLLSIPRHTSIVEDDGPPPDLMVHGSRSYYTPCPPEFRKRAWAGFAKDTHVIRAFRSQGWYANDRDEYSWDDKAAIATYRFLYKRKTQSNKDYAVGQPWQRFSRIPGCSKKMGQKDSFQAGFRTLQKQYDATHNDGRDLIYFLPETYQLEHTKDRRKFEARILEEKKLGRNRPWVLKKADINNGRGIEMLPPDSEALYTATARAKEDDDHNYIVQSYVCNELTWFNGKKFDLRFYWLVASVDPLIVLYHDGYARVAGAMYNESDWGSTGQHLTNHQFRKEMGQPTDEDVLWDALWRRVREHYAANYERLSQLIVGDDPVRHVRNQIKEALSATVEAFKDSLTGKTEDTKVTTENNFAFYGSDFIIDADLDVYYLEAQSSPGLGQSLDFRIDMFRSLFRPMVNIVEEIADKQEKDAKANLLPIESLGDYEIIYAGDDWRYEFKGYKRRKDKKGCQLSPKQMSDTLWSPN</sequence>
<dbReference type="InterPro" id="IPR004344">
    <property type="entry name" value="TTL/TTLL_fam"/>
</dbReference>
<dbReference type="Proteomes" id="UP001153069">
    <property type="component" value="Unassembled WGS sequence"/>
</dbReference>